<dbReference type="Proteomes" id="UP000678393">
    <property type="component" value="Unassembled WGS sequence"/>
</dbReference>
<evidence type="ECO:0000313" key="1">
    <source>
        <dbReference type="EMBL" id="CAG5132236.1"/>
    </source>
</evidence>
<accession>A0A8S3ZZL8</accession>
<protein>
    <submittedName>
        <fullName evidence="1">Uncharacterized protein</fullName>
    </submittedName>
</protein>
<proteinExistence type="predicted"/>
<comment type="caution">
    <text evidence="1">The sequence shown here is derived from an EMBL/GenBank/DDBJ whole genome shotgun (WGS) entry which is preliminary data.</text>
</comment>
<organism evidence="1 2">
    <name type="scientific">Candidula unifasciata</name>
    <dbReference type="NCBI Taxonomy" id="100452"/>
    <lineage>
        <taxon>Eukaryota</taxon>
        <taxon>Metazoa</taxon>
        <taxon>Spiralia</taxon>
        <taxon>Lophotrochozoa</taxon>
        <taxon>Mollusca</taxon>
        <taxon>Gastropoda</taxon>
        <taxon>Heterobranchia</taxon>
        <taxon>Euthyneura</taxon>
        <taxon>Panpulmonata</taxon>
        <taxon>Eupulmonata</taxon>
        <taxon>Stylommatophora</taxon>
        <taxon>Helicina</taxon>
        <taxon>Helicoidea</taxon>
        <taxon>Geomitridae</taxon>
        <taxon>Candidula</taxon>
    </lineage>
</organism>
<feature type="non-terminal residue" evidence="1">
    <location>
        <position position="101"/>
    </location>
</feature>
<evidence type="ECO:0000313" key="2">
    <source>
        <dbReference type="Proteomes" id="UP000678393"/>
    </source>
</evidence>
<sequence>MYNDLVIPDTCRCKACKNSSVPEKIFAVINIYTAAHVVFDDLEAEHTTCHLFFDKEGIPDTCSGVVALNGFYRWAGNHYEDHCRIEHHTHDMDLVRRLKQA</sequence>
<reference evidence="1" key="1">
    <citation type="submission" date="2021-04" db="EMBL/GenBank/DDBJ databases">
        <authorList>
            <consortium name="Molecular Ecology Group"/>
        </authorList>
    </citation>
    <scope>NUCLEOTIDE SEQUENCE</scope>
</reference>
<feature type="non-terminal residue" evidence="1">
    <location>
        <position position="1"/>
    </location>
</feature>
<keyword evidence="2" id="KW-1185">Reference proteome</keyword>
<gene>
    <name evidence="1" type="ORF">CUNI_LOCUS17794</name>
</gene>
<name>A0A8S3ZZL8_9EUPU</name>
<dbReference type="AlphaFoldDB" id="A0A8S3ZZL8"/>
<dbReference type="EMBL" id="CAJHNH020005201">
    <property type="protein sequence ID" value="CAG5132236.1"/>
    <property type="molecule type" value="Genomic_DNA"/>
</dbReference>